<evidence type="ECO:0000313" key="2">
    <source>
        <dbReference type="EMBL" id="PMD54715.1"/>
    </source>
</evidence>
<feature type="region of interest" description="Disordered" evidence="1">
    <location>
        <begin position="74"/>
        <end position="161"/>
    </location>
</feature>
<accession>A0A2J6SVB1</accession>
<protein>
    <submittedName>
        <fullName evidence="2">Uncharacterized protein</fullName>
    </submittedName>
</protein>
<proteinExistence type="predicted"/>
<feature type="compositionally biased region" description="Pro residues" evidence="1">
    <location>
        <begin position="137"/>
        <end position="152"/>
    </location>
</feature>
<dbReference type="InParanoid" id="A0A2J6SVB1"/>
<evidence type="ECO:0000313" key="3">
    <source>
        <dbReference type="Proteomes" id="UP000235371"/>
    </source>
</evidence>
<feature type="region of interest" description="Disordered" evidence="1">
    <location>
        <begin position="1"/>
        <end position="23"/>
    </location>
</feature>
<dbReference type="RefSeq" id="XP_024731619.1">
    <property type="nucleotide sequence ID" value="XM_024870329.1"/>
</dbReference>
<dbReference type="AlphaFoldDB" id="A0A2J6SVB1"/>
<dbReference type="GeneID" id="36578411"/>
<reference evidence="2 3" key="1">
    <citation type="submission" date="2016-04" db="EMBL/GenBank/DDBJ databases">
        <title>A degradative enzymes factory behind the ericoid mycorrhizal symbiosis.</title>
        <authorList>
            <consortium name="DOE Joint Genome Institute"/>
            <person name="Martino E."/>
            <person name="Morin E."/>
            <person name="Grelet G."/>
            <person name="Kuo A."/>
            <person name="Kohler A."/>
            <person name="Daghino S."/>
            <person name="Barry K."/>
            <person name="Choi C."/>
            <person name="Cichocki N."/>
            <person name="Clum A."/>
            <person name="Copeland A."/>
            <person name="Hainaut M."/>
            <person name="Haridas S."/>
            <person name="Labutti K."/>
            <person name="Lindquist E."/>
            <person name="Lipzen A."/>
            <person name="Khouja H.-R."/>
            <person name="Murat C."/>
            <person name="Ohm R."/>
            <person name="Olson A."/>
            <person name="Spatafora J."/>
            <person name="Veneault-Fourrey C."/>
            <person name="Henrissat B."/>
            <person name="Grigoriev I."/>
            <person name="Martin F."/>
            <person name="Perotto S."/>
        </authorList>
    </citation>
    <scope>NUCLEOTIDE SEQUENCE [LARGE SCALE GENOMIC DNA]</scope>
    <source>
        <strain evidence="2 3">E</strain>
    </source>
</reference>
<evidence type="ECO:0000256" key="1">
    <source>
        <dbReference type="SAM" id="MobiDB-lite"/>
    </source>
</evidence>
<name>A0A2J6SVB1_9HELO</name>
<gene>
    <name evidence="2" type="ORF">K444DRAFT_111739</name>
</gene>
<keyword evidence="3" id="KW-1185">Reference proteome</keyword>
<feature type="compositionally biased region" description="Polar residues" evidence="1">
    <location>
        <begin position="1"/>
        <end position="12"/>
    </location>
</feature>
<sequence length="161" mass="18240">MSQDSFGTNENISGPDIQKHNEMKVTIRTKRKNGKIKDLVLLIISPVDQQIPLRHAHRRNRKETVFCTIHLKSLEPHPAVHKEQSSQGQVPSKEETAHHKCSSRSDPIRSISANMQPAGERKKRRDMLTMICSSPSDPVPFLPVPRPTPSMIPRPKRVSFS</sequence>
<feature type="compositionally biased region" description="Basic and acidic residues" evidence="1">
    <location>
        <begin position="74"/>
        <end position="84"/>
    </location>
</feature>
<dbReference type="Proteomes" id="UP000235371">
    <property type="component" value="Unassembled WGS sequence"/>
</dbReference>
<dbReference type="EMBL" id="KZ613859">
    <property type="protein sequence ID" value="PMD54715.1"/>
    <property type="molecule type" value="Genomic_DNA"/>
</dbReference>
<organism evidence="2 3">
    <name type="scientific">Hyaloscypha bicolor E</name>
    <dbReference type="NCBI Taxonomy" id="1095630"/>
    <lineage>
        <taxon>Eukaryota</taxon>
        <taxon>Fungi</taxon>
        <taxon>Dikarya</taxon>
        <taxon>Ascomycota</taxon>
        <taxon>Pezizomycotina</taxon>
        <taxon>Leotiomycetes</taxon>
        <taxon>Helotiales</taxon>
        <taxon>Hyaloscyphaceae</taxon>
        <taxon>Hyaloscypha</taxon>
        <taxon>Hyaloscypha bicolor</taxon>
    </lineage>
</organism>